<dbReference type="GO" id="GO:0010181">
    <property type="term" value="F:FMN binding"/>
    <property type="evidence" value="ECO:0007669"/>
    <property type="project" value="InterPro"/>
</dbReference>
<dbReference type="InterPro" id="IPR007329">
    <property type="entry name" value="FMN-bd"/>
</dbReference>
<dbReference type="RefSeq" id="WP_092746891.1">
    <property type="nucleotide sequence ID" value="NZ_FMYL01000002.1"/>
</dbReference>
<keyword evidence="4" id="KW-0288">FMN</keyword>
<reference evidence="9" key="1">
    <citation type="submission" date="2016-09" db="EMBL/GenBank/DDBJ databases">
        <authorList>
            <person name="Varghese N."/>
            <person name="Submissions S."/>
        </authorList>
    </citation>
    <scope>NUCLEOTIDE SEQUENCE [LARGE SCALE GENOMIC DNA]</scope>
    <source>
        <strain evidence="9">ANC 4422</strain>
    </source>
</reference>
<dbReference type="PANTHER" id="PTHR36118">
    <property type="entry name" value="ION-TRANSLOCATING OXIDOREDUCTASE COMPLEX SUBUNIT G"/>
    <property type="match status" value="1"/>
</dbReference>
<dbReference type="Pfam" id="PF04205">
    <property type="entry name" value="FMN_bind"/>
    <property type="match status" value="1"/>
</dbReference>
<evidence type="ECO:0000256" key="1">
    <source>
        <dbReference type="ARBA" id="ARBA00022448"/>
    </source>
</evidence>
<accession>A0A1G6GTS3</accession>
<evidence type="ECO:0000259" key="7">
    <source>
        <dbReference type="SMART" id="SM00900"/>
    </source>
</evidence>
<proteinExistence type="predicted"/>
<dbReference type="InterPro" id="IPR010209">
    <property type="entry name" value="Ion_transpt_RnfG/RsxG"/>
</dbReference>
<keyword evidence="1" id="KW-0813">Transport</keyword>
<dbReference type="Proteomes" id="UP000242501">
    <property type="component" value="Unassembled WGS sequence"/>
</dbReference>
<feature type="domain" description="FMN-binding" evidence="7">
    <location>
        <begin position="85"/>
        <end position="166"/>
    </location>
</feature>
<evidence type="ECO:0000256" key="4">
    <source>
        <dbReference type="ARBA" id="ARBA00022643"/>
    </source>
</evidence>
<dbReference type="AlphaFoldDB" id="A0A1G6GTS3"/>
<keyword evidence="5" id="KW-0249">Electron transport</keyword>
<feature type="chain" id="PRO_5017352224" evidence="6">
    <location>
        <begin position="21"/>
        <end position="174"/>
    </location>
</feature>
<name>A0A1G6GTS3_9GAMM</name>
<dbReference type="EMBL" id="FMYL01000002">
    <property type="protein sequence ID" value="SDB85313.1"/>
    <property type="molecule type" value="Genomic_DNA"/>
</dbReference>
<dbReference type="GO" id="GO:0009055">
    <property type="term" value="F:electron transfer activity"/>
    <property type="evidence" value="ECO:0007669"/>
    <property type="project" value="InterPro"/>
</dbReference>
<evidence type="ECO:0000256" key="3">
    <source>
        <dbReference type="ARBA" id="ARBA00022630"/>
    </source>
</evidence>
<evidence type="ECO:0000256" key="6">
    <source>
        <dbReference type="SAM" id="SignalP"/>
    </source>
</evidence>
<evidence type="ECO:0000313" key="8">
    <source>
        <dbReference type="EMBL" id="SDB85313.1"/>
    </source>
</evidence>
<keyword evidence="3" id="KW-0285">Flavoprotein</keyword>
<feature type="signal peptide" evidence="6">
    <location>
        <begin position="1"/>
        <end position="20"/>
    </location>
</feature>
<evidence type="ECO:0000256" key="5">
    <source>
        <dbReference type="ARBA" id="ARBA00022982"/>
    </source>
</evidence>
<gene>
    <name evidence="8" type="ORF">SAMN05421733_102206</name>
</gene>
<organism evidence="8 9">
    <name type="scientific">Acinetobacter boissieri</name>
    <dbReference type="NCBI Taxonomy" id="1219383"/>
    <lineage>
        <taxon>Bacteria</taxon>
        <taxon>Pseudomonadati</taxon>
        <taxon>Pseudomonadota</taxon>
        <taxon>Gammaproteobacteria</taxon>
        <taxon>Moraxellales</taxon>
        <taxon>Moraxellaceae</taxon>
        <taxon>Acinetobacter</taxon>
    </lineage>
</organism>
<dbReference type="GO" id="GO:0005886">
    <property type="term" value="C:plasma membrane"/>
    <property type="evidence" value="ECO:0007669"/>
    <property type="project" value="InterPro"/>
</dbReference>
<evidence type="ECO:0000313" key="9">
    <source>
        <dbReference type="Proteomes" id="UP000242501"/>
    </source>
</evidence>
<dbReference type="GO" id="GO:0022900">
    <property type="term" value="P:electron transport chain"/>
    <property type="evidence" value="ECO:0007669"/>
    <property type="project" value="InterPro"/>
</dbReference>
<dbReference type="SMART" id="SM00900">
    <property type="entry name" value="FMN_bind"/>
    <property type="match status" value="1"/>
</dbReference>
<dbReference type="STRING" id="1219383.SAMN05421733_102206"/>
<keyword evidence="6" id="KW-0732">Signal</keyword>
<sequence>MKWTTSLGTALLITPIVSHATIYLTTEQVKQVIFPNQMLIKENIQLKPEQIKQLKQISGIDSALKTDQIFKTKEGDWLIIDQVIGKHEMITYAVGIHANGSIKQIEVMQYTETYGDQVRNASWRDQFVGKTASSALTLGKDIKNISGATLSSKHLTDGVHRAMALYAMELKSLK</sequence>
<evidence type="ECO:0000256" key="2">
    <source>
        <dbReference type="ARBA" id="ARBA00022553"/>
    </source>
</evidence>
<protein>
    <submittedName>
        <fullName evidence="8">FMN-binding domain-containing protein</fullName>
    </submittedName>
</protein>
<keyword evidence="9" id="KW-1185">Reference proteome</keyword>
<keyword evidence="2" id="KW-0597">Phosphoprotein</keyword>
<dbReference type="OrthoDB" id="9778782at2"/>
<dbReference type="PANTHER" id="PTHR36118:SF1">
    <property type="entry name" value="ION-TRANSLOCATING OXIDOREDUCTASE COMPLEX SUBUNIT G"/>
    <property type="match status" value="1"/>
</dbReference>